<name>A0A239CNF2_9SPHN</name>
<dbReference type="OrthoDB" id="7562030at2"/>
<dbReference type="RefSeq" id="WP_089218261.1">
    <property type="nucleotide sequence ID" value="NZ_FZOS01000002.1"/>
</dbReference>
<evidence type="ECO:0000313" key="1">
    <source>
        <dbReference type="EMBL" id="SNS20873.1"/>
    </source>
</evidence>
<sequence>MTKRRDPLTFSLAITRVAGLLGWGDAAAIVDRSERTVRLWSESDAGGTPTLDQAIALDRAYLAAGGDSAPLLRSYALQLETSMADAFADRIALAGDIAQAARESAEAVASSIHASQAGASPTAIHHAIAETEEASGAITRLLGRLKSFLPGIQAGSTGEAA</sequence>
<evidence type="ECO:0000313" key="2">
    <source>
        <dbReference type="Proteomes" id="UP000198281"/>
    </source>
</evidence>
<dbReference type="Proteomes" id="UP000198281">
    <property type="component" value="Unassembled WGS sequence"/>
</dbReference>
<dbReference type="EMBL" id="FZOS01000002">
    <property type="protein sequence ID" value="SNS20873.1"/>
    <property type="molecule type" value="Genomic_DNA"/>
</dbReference>
<keyword evidence="2" id="KW-1185">Reference proteome</keyword>
<organism evidence="1 2">
    <name type="scientific">Edaphosphingomonas laterariae</name>
    <dbReference type="NCBI Taxonomy" id="861865"/>
    <lineage>
        <taxon>Bacteria</taxon>
        <taxon>Pseudomonadati</taxon>
        <taxon>Pseudomonadota</taxon>
        <taxon>Alphaproteobacteria</taxon>
        <taxon>Sphingomonadales</taxon>
        <taxon>Rhizorhabdaceae</taxon>
        <taxon>Edaphosphingomonas</taxon>
    </lineage>
</organism>
<reference evidence="2" key="1">
    <citation type="submission" date="2017-06" db="EMBL/GenBank/DDBJ databases">
        <authorList>
            <person name="Varghese N."/>
            <person name="Submissions S."/>
        </authorList>
    </citation>
    <scope>NUCLEOTIDE SEQUENCE [LARGE SCALE GENOMIC DNA]</scope>
    <source>
        <strain evidence="2">LNB2</strain>
    </source>
</reference>
<gene>
    <name evidence="1" type="ORF">SAMN06295912_102273</name>
</gene>
<proteinExistence type="predicted"/>
<accession>A0A239CNF2</accession>
<protein>
    <submittedName>
        <fullName evidence="1">Uncharacterized protein</fullName>
    </submittedName>
</protein>
<dbReference type="AlphaFoldDB" id="A0A239CNF2"/>